<dbReference type="InterPro" id="IPR036259">
    <property type="entry name" value="MFS_trans_sf"/>
</dbReference>
<dbReference type="Pfam" id="PF07690">
    <property type="entry name" value="MFS_1"/>
    <property type="match status" value="1"/>
</dbReference>
<feature type="transmembrane region" description="Helical" evidence="3">
    <location>
        <begin position="351"/>
        <end position="376"/>
    </location>
</feature>
<feature type="transmembrane region" description="Helical" evidence="3">
    <location>
        <begin position="186"/>
        <end position="206"/>
    </location>
</feature>
<organism evidence="5 6">
    <name type="scientific">[Candida] anglica</name>
    <dbReference type="NCBI Taxonomy" id="148631"/>
    <lineage>
        <taxon>Eukaryota</taxon>
        <taxon>Fungi</taxon>
        <taxon>Dikarya</taxon>
        <taxon>Ascomycota</taxon>
        <taxon>Saccharomycotina</taxon>
        <taxon>Pichiomycetes</taxon>
        <taxon>Debaryomycetaceae</taxon>
        <taxon>Kurtzmaniella</taxon>
    </lineage>
</organism>
<feature type="transmembrane region" description="Helical" evidence="3">
    <location>
        <begin position="25"/>
        <end position="53"/>
    </location>
</feature>
<feature type="transmembrane region" description="Helical" evidence="3">
    <location>
        <begin position="263"/>
        <end position="283"/>
    </location>
</feature>
<dbReference type="InterPro" id="IPR050327">
    <property type="entry name" value="Proton-linked_MCT"/>
</dbReference>
<comment type="subcellular location">
    <subcellularLocation>
        <location evidence="1">Membrane</location>
        <topology evidence="1">Multi-pass membrane protein</topology>
    </subcellularLocation>
</comment>
<dbReference type="PANTHER" id="PTHR11360:SF315">
    <property type="entry name" value="TRANSPORTER MCH2-RELATED"/>
    <property type="match status" value="1"/>
</dbReference>
<sequence length="449" mass="48922">MSSESETEKNEQLNPTQDPDMDGGYGWIIVFSAFLLTFSTWGLNSAYAVYFAYYLNSDHFAGATVLDYAAVGGISVGVGMMFAPLVNYLQGLIGTRQIMLLGNCFQFAAAILASFSVNIWQLYLTQGLLQSIGLALISLPAMTLVSQWFVKRRVLANSLSVTGSGVGGVVFNLGLQRIIEVKNVNWALRAQGIISAVLVLVAILLVKTRTEHHKVEFTLYDVEVLSCTAFWLFILYLVTCMLGYVIVLYSLADFTTSLGYSSYQGSIVAAMVQVGFCVGRPLAGFLADYVGPYTVTTVAYYFAAIFSLAMWVPTKNYATAIALALLEGIFLGTVFPTCASMIARMVGMAKLNVTFCMSWIAFGLAGLFSQLIGSALTSGTGSSQYKDTAIFAGVCFFACATTALLLRGYIISRDHILTQNFNPDLHMIQVRVPPLDVFKNCLTWPKMRA</sequence>
<name>A0ABP0E9W9_9ASCO</name>
<evidence type="ECO:0000313" key="5">
    <source>
        <dbReference type="EMBL" id="CAK7901752.1"/>
    </source>
</evidence>
<feature type="transmembrane region" description="Helical" evidence="3">
    <location>
        <begin position="98"/>
        <end position="117"/>
    </location>
</feature>
<evidence type="ECO:0000256" key="3">
    <source>
        <dbReference type="SAM" id="Phobius"/>
    </source>
</evidence>
<dbReference type="PROSITE" id="PS50850">
    <property type="entry name" value="MFS"/>
    <property type="match status" value="1"/>
</dbReference>
<keyword evidence="3" id="KW-1133">Transmembrane helix</keyword>
<evidence type="ECO:0000313" key="6">
    <source>
        <dbReference type="Proteomes" id="UP001497600"/>
    </source>
</evidence>
<reference evidence="5 6" key="1">
    <citation type="submission" date="2024-01" db="EMBL/GenBank/DDBJ databases">
        <authorList>
            <consortium name="Genoscope - CEA"/>
            <person name="William W."/>
        </authorList>
    </citation>
    <scope>NUCLEOTIDE SEQUENCE [LARGE SCALE GENOMIC DNA]</scope>
    <source>
        <strain evidence="5 6">29B2s-10</strain>
    </source>
</reference>
<dbReference type="Proteomes" id="UP001497600">
    <property type="component" value="Chromosome C"/>
</dbReference>
<feature type="transmembrane region" description="Helical" evidence="3">
    <location>
        <begin position="123"/>
        <end position="142"/>
    </location>
</feature>
<dbReference type="Gene3D" id="1.20.1250.20">
    <property type="entry name" value="MFS general substrate transporter like domains"/>
    <property type="match status" value="2"/>
</dbReference>
<feature type="transmembrane region" description="Helical" evidence="3">
    <location>
        <begin position="227"/>
        <end position="251"/>
    </location>
</feature>
<comment type="similarity">
    <text evidence="2">Belongs to the major facilitator superfamily. Monocarboxylate porter (TC 2.A.1.13) family.</text>
</comment>
<dbReference type="InterPro" id="IPR020846">
    <property type="entry name" value="MFS_dom"/>
</dbReference>
<keyword evidence="6" id="KW-1185">Reference proteome</keyword>
<evidence type="ECO:0000259" key="4">
    <source>
        <dbReference type="PROSITE" id="PS50850"/>
    </source>
</evidence>
<dbReference type="EMBL" id="OZ004255">
    <property type="protein sequence ID" value="CAK7901752.1"/>
    <property type="molecule type" value="Genomic_DNA"/>
</dbReference>
<feature type="transmembrane region" description="Helical" evidence="3">
    <location>
        <begin position="65"/>
        <end position="86"/>
    </location>
</feature>
<protein>
    <submittedName>
        <fullName evidence="5">Probable transporter Mch2p</fullName>
    </submittedName>
</protein>
<gene>
    <name evidence="5" type="primary">MCH2</name>
    <name evidence="5" type="ORF">CAAN4_C13520</name>
</gene>
<dbReference type="SUPFAM" id="SSF103473">
    <property type="entry name" value="MFS general substrate transporter"/>
    <property type="match status" value="1"/>
</dbReference>
<feature type="transmembrane region" description="Helical" evidence="3">
    <location>
        <begin position="317"/>
        <end position="339"/>
    </location>
</feature>
<feature type="transmembrane region" description="Helical" evidence="3">
    <location>
        <begin position="388"/>
        <end position="406"/>
    </location>
</feature>
<feature type="transmembrane region" description="Helical" evidence="3">
    <location>
        <begin position="290"/>
        <end position="311"/>
    </location>
</feature>
<evidence type="ECO:0000256" key="2">
    <source>
        <dbReference type="ARBA" id="ARBA00006727"/>
    </source>
</evidence>
<evidence type="ECO:0000256" key="1">
    <source>
        <dbReference type="ARBA" id="ARBA00004141"/>
    </source>
</evidence>
<accession>A0ABP0E9W9</accession>
<feature type="transmembrane region" description="Helical" evidence="3">
    <location>
        <begin position="154"/>
        <end position="174"/>
    </location>
</feature>
<proteinExistence type="inferred from homology"/>
<keyword evidence="3" id="KW-0812">Transmembrane</keyword>
<dbReference type="PANTHER" id="PTHR11360">
    <property type="entry name" value="MONOCARBOXYLATE TRANSPORTER"/>
    <property type="match status" value="1"/>
</dbReference>
<keyword evidence="3" id="KW-0472">Membrane</keyword>
<feature type="domain" description="Major facilitator superfamily (MFS) profile" evidence="4">
    <location>
        <begin position="224"/>
        <end position="449"/>
    </location>
</feature>
<dbReference type="InterPro" id="IPR011701">
    <property type="entry name" value="MFS"/>
</dbReference>